<feature type="compositionally biased region" description="Basic and acidic residues" evidence="4">
    <location>
        <begin position="757"/>
        <end position="771"/>
    </location>
</feature>
<evidence type="ECO:0000256" key="2">
    <source>
        <dbReference type="ARBA" id="ARBA00022676"/>
    </source>
</evidence>
<keyword evidence="3" id="KW-0808">Transferase</keyword>
<dbReference type="AlphaFoldDB" id="A0A0G4FSX5"/>
<proteinExistence type="inferred from homology"/>
<keyword evidence="2" id="KW-0328">Glycosyltransferase</keyword>
<dbReference type="SUPFAM" id="SSF53756">
    <property type="entry name" value="UDP-Glycosyltransferase/glycogen phosphorylase"/>
    <property type="match status" value="1"/>
</dbReference>
<feature type="compositionally biased region" description="Basic residues" evidence="4">
    <location>
        <begin position="665"/>
        <end position="675"/>
    </location>
</feature>
<feature type="region of interest" description="Disordered" evidence="4">
    <location>
        <begin position="1110"/>
        <end position="1165"/>
    </location>
</feature>
<feature type="compositionally biased region" description="Basic and acidic residues" evidence="4">
    <location>
        <begin position="13"/>
        <end position="26"/>
    </location>
</feature>
<dbReference type="InterPro" id="IPR009695">
    <property type="entry name" value="Diacylglyc_glucosyltr_N"/>
</dbReference>
<sequence length="1200" mass="127486">MGKRADADDEGTGVERRGPDEQEQEQRFPLSGFSVISCFSHEILALYEIRVRTEREGGDGDPCLRPAAQVGDASSSPISVWVLEDRDEKGTMEVLKPLETAGGEGEGDTEEGCPCERKFEEGSLVFLSHSPSESLQKNEEPSPPSSPSSPRCPVWLDAAGEELPLEVMETASLSVEVLLGIREVLEAKGYVKKESLGIDRQECPTNSASVSVGEAFLGVPSGATALTRLTGTPSRRRVGTNRQKIPNTHPKRSKGGAGEGKGRGIRREREKKRILILFSDTGGGHRAVAEAVASALDVSFGKRVRVQVVDLLRDHTAWPFSRAPEMYRAMISKPYLWGAFYRFTSEESVLSVTELFALLYTGRHLRSLVASRRPHLIVSVHPAFQHVLLKVLSDFRLPGTRTSAVDETEKREGGRGGSFLRVRPPEGAESEGPFWKSLVDFVQNPLSSMSMTTLTGRGGGVDGKRGKSLSDGRATTVTQGVKTEKERETVVEYEEEPETARMAQIRSFLPFHTPTSGGTAVTAATASVTESRREPSRVGVEIEPVVVGGGAASGGVGGPEDTLQLMQDQLQALLKAGSVKPSRSPSSFSSGSPSASPSPREGEGERAEADPSVAFLSPTAEGGQDEEGEGKREPAEKTGGKAEEIYPSDRGGVGLRLAGKEGRRARSAGPRRRLQVQKGKGGTGDGGVGEVGSDAGGGEGAASLLSDPGPSPPSKRDKGKEKGNTDLSFLLLEPTGKGTRGGTEKGEKVGDAVGQQGREKRVDTGKEKGESRSEIPLVTVVTDFGADHPSWFHKDIAHTFVPTEAVQSEAQSAGVEEEKLSLVGIPVRRPFWDFLLDRQGENGKREGEREQESQFKWTNSVSAESIRTAVLERKRTERAARGWTPQVFVVLLLGGAEGVGITELARGVIGCLLEKIEENSHPAQRLQKGGAAIEDLQVFLVVVCGRNEKAKKELVGAYANLVCGGALESESGDGRGADVESSDADQFSIGSSGRPARHPGPSAFSSPAPFSSGVSLSLCVEGFLQNPSGLLFGADLLVSKAGGASIAEAAACGLPLLISHSLPGQEARNVKFVEEKGFGRACGADSDAEAGRQVGETLWGLLPRRRARWSSRVQEEGGESRGGLGVKGEDQSGSVQRKNRGHEDSEEEEGVGQRQDTEGEAEAAVSEIHRMGLAALDAASALAALKVAQQIGQMLGLSTL</sequence>
<dbReference type="GO" id="GO:0009247">
    <property type="term" value="P:glycolipid biosynthetic process"/>
    <property type="evidence" value="ECO:0007669"/>
    <property type="project" value="InterPro"/>
</dbReference>
<feature type="compositionally biased region" description="Basic and acidic residues" evidence="4">
    <location>
        <begin position="600"/>
        <end position="609"/>
    </location>
</feature>
<feature type="region of interest" description="Disordered" evidence="4">
    <location>
        <begin position="973"/>
        <end position="1005"/>
    </location>
</feature>
<feature type="domain" description="Diacylglycerol glucosyltransferase N-terminal" evidence="5">
    <location>
        <begin position="285"/>
        <end position="392"/>
    </location>
</feature>
<feature type="compositionally biased region" description="Gly residues" evidence="4">
    <location>
        <begin position="679"/>
        <end position="700"/>
    </location>
</feature>
<evidence type="ECO:0000313" key="6">
    <source>
        <dbReference type="EMBL" id="CEM17435.1"/>
    </source>
</evidence>
<dbReference type="GO" id="GO:0016020">
    <property type="term" value="C:membrane"/>
    <property type="evidence" value="ECO:0007669"/>
    <property type="project" value="GOC"/>
</dbReference>
<feature type="compositionally biased region" description="Basic and acidic residues" evidence="4">
    <location>
        <begin position="714"/>
        <end position="724"/>
    </location>
</feature>
<evidence type="ECO:0000259" key="5">
    <source>
        <dbReference type="Pfam" id="PF06925"/>
    </source>
</evidence>
<feature type="domain" description="Diacylglycerol glucosyltransferase N-terminal" evidence="5">
    <location>
        <begin position="772"/>
        <end position="827"/>
    </location>
</feature>
<dbReference type="Pfam" id="PF06925">
    <property type="entry name" value="MGDG_synth"/>
    <property type="match status" value="2"/>
</dbReference>
<protein>
    <recommendedName>
        <fullName evidence="5">Diacylglycerol glucosyltransferase N-terminal domain-containing protein</fullName>
    </recommendedName>
</protein>
<name>A0A0G4FSX5_9ALVE</name>
<dbReference type="EMBL" id="CDMZ01000584">
    <property type="protein sequence ID" value="CEM17435.1"/>
    <property type="molecule type" value="Genomic_DNA"/>
</dbReference>
<organism evidence="6">
    <name type="scientific">Chromera velia CCMP2878</name>
    <dbReference type="NCBI Taxonomy" id="1169474"/>
    <lineage>
        <taxon>Eukaryota</taxon>
        <taxon>Sar</taxon>
        <taxon>Alveolata</taxon>
        <taxon>Colpodellida</taxon>
        <taxon>Chromeraceae</taxon>
        <taxon>Chromera</taxon>
    </lineage>
</organism>
<dbReference type="Gene3D" id="3.40.50.2000">
    <property type="entry name" value="Glycogen Phosphorylase B"/>
    <property type="match status" value="1"/>
</dbReference>
<dbReference type="InterPro" id="IPR050519">
    <property type="entry name" value="Glycosyltransf_28_UgtP"/>
</dbReference>
<accession>A0A0G4FSX5</accession>
<reference evidence="6" key="1">
    <citation type="submission" date="2014-11" db="EMBL/GenBank/DDBJ databases">
        <authorList>
            <person name="Otto D Thomas"/>
            <person name="Naeem Raeece"/>
        </authorList>
    </citation>
    <scope>NUCLEOTIDE SEQUENCE</scope>
</reference>
<evidence type="ECO:0000256" key="4">
    <source>
        <dbReference type="SAM" id="MobiDB-lite"/>
    </source>
</evidence>
<feature type="region of interest" description="Disordered" evidence="4">
    <location>
        <begin position="233"/>
        <end position="266"/>
    </location>
</feature>
<dbReference type="VEuPathDB" id="CryptoDB:Cvel_3670"/>
<feature type="region of interest" description="Disordered" evidence="4">
    <location>
        <begin position="451"/>
        <end position="473"/>
    </location>
</feature>
<dbReference type="GO" id="GO:0016758">
    <property type="term" value="F:hexosyltransferase activity"/>
    <property type="evidence" value="ECO:0007669"/>
    <property type="project" value="InterPro"/>
</dbReference>
<feature type="region of interest" description="Disordered" evidence="4">
    <location>
        <begin position="130"/>
        <end position="152"/>
    </location>
</feature>
<dbReference type="PANTHER" id="PTHR43025:SF3">
    <property type="entry name" value="MONOGALACTOSYLDIACYLGLYCEROL SYNTHASE 1, CHLOROPLASTIC"/>
    <property type="match status" value="1"/>
</dbReference>
<dbReference type="PANTHER" id="PTHR43025">
    <property type="entry name" value="MONOGALACTOSYLDIACYLGLYCEROL SYNTHASE"/>
    <property type="match status" value="1"/>
</dbReference>
<evidence type="ECO:0000256" key="1">
    <source>
        <dbReference type="ARBA" id="ARBA00006962"/>
    </source>
</evidence>
<feature type="region of interest" description="Disordered" evidence="4">
    <location>
        <begin position="576"/>
        <end position="771"/>
    </location>
</feature>
<comment type="similarity">
    <text evidence="1">Belongs to the glycosyltransferase 28 family.</text>
</comment>
<feature type="compositionally biased region" description="Basic and acidic residues" evidence="4">
    <location>
        <begin position="629"/>
        <end position="644"/>
    </location>
</feature>
<feature type="region of interest" description="Disordered" evidence="4">
    <location>
        <begin position="402"/>
        <end position="431"/>
    </location>
</feature>
<feature type="region of interest" description="Disordered" evidence="4">
    <location>
        <begin position="1"/>
        <end position="29"/>
    </location>
</feature>
<gene>
    <name evidence="6" type="ORF">Cvel_3670</name>
</gene>
<feature type="compositionally biased region" description="Low complexity" evidence="4">
    <location>
        <begin position="576"/>
        <end position="599"/>
    </location>
</feature>
<evidence type="ECO:0000256" key="3">
    <source>
        <dbReference type="ARBA" id="ARBA00022679"/>
    </source>
</evidence>